<dbReference type="InterPro" id="IPR036259">
    <property type="entry name" value="MFS_trans_sf"/>
</dbReference>
<feature type="transmembrane region" description="Helical" evidence="7">
    <location>
        <begin position="88"/>
        <end position="111"/>
    </location>
</feature>
<keyword evidence="6 7" id="KW-0472">Membrane</keyword>
<dbReference type="GO" id="GO:0022857">
    <property type="term" value="F:transmembrane transporter activity"/>
    <property type="evidence" value="ECO:0007669"/>
    <property type="project" value="InterPro"/>
</dbReference>
<evidence type="ECO:0000259" key="8">
    <source>
        <dbReference type="PROSITE" id="PS50850"/>
    </source>
</evidence>
<keyword evidence="4 7" id="KW-0812">Transmembrane</keyword>
<sequence length="404" mass="41203">MADETAAAHQPRSEPRAATGWGLAASVYVFTVVMMGTTLPTPLYPLFEQRFGFGTAFTTQLFAIYAVGVIGALIVFGRLSDGLGRRPLLRLGVIFSIASAVLFLIGSHIGLLLTGRVLSGLAAGIFTSTATVTVLENAPAGRERLAGSLATAANMGGLGLGILTSGLLARFAPAPLVTPFLVNAIMLVIAGVALLLVRDRTRGGATAVRLQLPRIPASAKRMFAAASPGAITGFAVCGLYSAIAPSFIGQTLHLTSTAVTGSVVFLLFGASATAQVLLRGMGDRRLIIGGTVTMIVSMGALVFALMAGSLPVLIVSAALAGAGQGLVFMTGMRAITAVTAPEHRTEATTSYFILAYVFMSVPAIGAGFLAAEVGLADATVIFALAVAVVCVAGLAGARRFESVT</sequence>
<comment type="caution">
    <text evidence="9">The sequence shown here is derived from an EMBL/GenBank/DDBJ whole genome shotgun (WGS) entry which is preliminary data.</text>
</comment>
<dbReference type="Pfam" id="PF07690">
    <property type="entry name" value="MFS_1"/>
    <property type="match status" value="1"/>
</dbReference>
<dbReference type="Gene3D" id="1.20.1250.20">
    <property type="entry name" value="MFS general substrate transporter like domains"/>
    <property type="match status" value="1"/>
</dbReference>
<keyword evidence="10" id="KW-1185">Reference proteome</keyword>
<feature type="transmembrane region" description="Helical" evidence="7">
    <location>
        <begin position="51"/>
        <end position="76"/>
    </location>
</feature>
<evidence type="ECO:0000313" key="10">
    <source>
        <dbReference type="Proteomes" id="UP000031488"/>
    </source>
</evidence>
<dbReference type="InterPro" id="IPR050171">
    <property type="entry name" value="MFS_Transporters"/>
</dbReference>
<evidence type="ECO:0000256" key="3">
    <source>
        <dbReference type="ARBA" id="ARBA00022475"/>
    </source>
</evidence>
<comment type="subcellular location">
    <subcellularLocation>
        <location evidence="1">Cell membrane</location>
        <topology evidence="1">Multi-pass membrane protein</topology>
    </subcellularLocation>
</comment>
<feature type="transmembrane region" description="Helical" evidence="7">
    <location>
        <begin position="180"/>
        <end position="197"/>
    </location>
</feature>
<feature type="transmembrane region" description="Helical" evidence="7">
    <location>
        <begin position="21"/>
        <end position="39"/>
    </location>
</feature>
<proteinExistence type="predicted"/>
<dbReference type="RefSeq" id="WP_200885328.1">
    <property type="nucleotide sequence ID" value="NZ_JTJZ01000022.1"/>
</dbReference>
<protein>
    <submittedName>
        <fullName evidence="9">Major facilitator superfamily MFS_1</fullName>
    </submittedName>
</protein>
<feature type="domain" description="Major facilitator superfamily (MFS) profile" evidence="8">
    <location>
        <begin position="17"/>
        <end position="401"/>
    </location>
</feature>
<dbReference type="AlphaFoldDB" id="A0A0B8ZXW9"/>
<accession>A0A0B8ZXW9</accession>
<keyword evidence="3" id="KW-1003">Cell membrane</keyword>
<keyword evidence="5 7" id="KW-1133">Transmembrane helix</keyword>
<dbReference type="InterPro" id="IPR020846">
    <property type="entry name" value="MFS_dom"/>
</dbReference>
<feature type="transmembrane region" description="Helical" evidence="7">
    <location>
        <begin position="223"/>
        <end position="248"/>
    </location>
</feature>
<reference evidence="9 10" key="1">
    <citation type="submission" date="2014-11" db="EMBL/GenBank/DDBJ databases">
        <title>Draft Genome Sequence of Brevibacterium linens AE038-8.</title>
        <authorList>
            <person name="Maizel D."/>
            <person name="Utturkar S.M."/>
            <person name="Brown S.D."/>
            <person name="Ferrero M."/>
            <person name="Rosen B.P."/>
        </authorList>
    </citation>
    <scope>NUCLEOTIDE SEQUENCE [LARGE SCALE GENOMIC DNA]</scope>
    <source>
        <strain evidence="9 10">AE038-8</strain>
    </source>
</reference>
<dbReference type="PANTHER" id="PTHR23517">
    <property type="entry name" value="RESISTANCE PROTEIN MDTM, PUTATIVE-RELATED-RELATED"/>
    <property type="match status" value="1"/>
</dbReference>
<dbReference type="InterPro" id="IPR011701">
    <property type="entry name" value="MFS"/>
</dbReference>
<feature type="transmembrane region" description="Helical" evidence="7">
    <location>
        <begin position="147"/>
        <end position="168"/>
    </location>
</feature>
<keyword evidence="2" id="KW-0813">Transport</keyword>
<feature type="transmembrane region" description="Helical" evidence="7">
    <location>
        <begin position="312"/>
        <end position="330"/>
    </location>
</feature>
<dbReference type="GO" id="GO:0005886">
    <property type="term" value="C:plasma membrane"/>
    <property type="evidence" value="ECO:0007669"/>
    <property type="project" value="UniProtKB-SubCell"/>
</dbReference>
<dbReference type="Proteomes" id="UP000031488">
    <property type="component" value="Unassembled WGS sequence"/>
</dbReference>
<feature type="transmembrane region" description="Helical" evidence="7">
    <location>
        <begin position="254"/>
        <end position="274"/>
    </location>
</feature>
<evidence type="ECO:0000256" key="2">
    <source>
        <dbReference type="ARBA" id="ARBA00022448"/>
    </source>
</evidence>
<dbReference type="EMBL" id="JTJZ01000022">
    <property type="protein sequence ID" value="KHS51111.1"/>
    <property type="molecule type" value="Genomic_DNA"/>
</dbReference>
<feature type="transmembrane region" description="Helical" evidence="7">
    <location>
        <begin position="351"/>
        <end position="370"/>
    </location>
</feature>
<dbReference type="PROSITE" id="PS50850">
    <property type="entry name" value="MFS"/>
    <property type="match status" value="1"/>
</dbReference>
<organism evidence="9 10">
    <name type="scientific">Brevibacterium linens</name>
    <dbReference type="NCBI Taxonomy" id="1703"/>
    <lineage>
        <taxon>Bacteria</taxon>
        <taxon>Bacillati</taxon>
        <taxon>Actinomycetota</taxon>
        <taxon>Actinomycetes</taxon>
        <taxon>Micrococcales</taxon>
        <taxon>Brevibacteriaceae</taxon>
        <taxon>Brevibacterium</taxon>
    </lineage>
</organism>
<evidence type="ECO:0000256" key="1">
    <source>
        <dbReference type="ARBA" id="ARBA00004651"/>
    </source>
</evidence>
<name>A0A0B8ZXW9_BRELN</name>
<feature type="transmembrane region" description="Helical" evidence="7">
    <location>
        <begin position="117"/>
        <end position="135"/>
    </location>
</feature>
<dbReference type="SUPFAM" id="SSF103473">
    <property type="entry name" value="MFS general substrate transporter"/>
    <property type="match status" value="1"/>
</dbReference>
<evidence type="ECO:0000256" key="4">
    <source>
        <dbReference type="ARBA" id="ARBA00022692"/>
    </source>
</evidence>
<evidence type="ECO:0000256" key="7">
    <source>
        <dbReference type="SAM" id="Phobius"/>
    </source>
</evidence>
<feature type="transmembrane region" description="Helical" evidence="7">
    <location>
        <begin position="376"/>
        <end position="397"/>
    </location>
</feature>
<evidence type="ECO:0000313" key="9">
    <source>
        <dbReference type="EMBL" id="KHS51111.1"/>
    </source>
</evidence>
<feature type="transmembrane region" description="Helical" evidence="7">
    <location>
        <begin position="286"/>
        <end position="306"/>
    </location>
</feature>
<evidence type="ECO:0000256" key="5">
    <source>
        <dbReference type="ARBA" id="ARBA00022989"/>
    </source>
</evidence>
<evidence type="ECO:0000256" key="6">
    <source>
        <dbReference type="ARBA" id="ARBA00023136"/>
    </source>
</evidence>
<dbReference type="PATRIC" id="fig|1703.6.peg.3139"/>
<gene>
    <name evidence="9" type="ORF">AE0388_3183</name>
</gene>
<dbReference type="PANTHER" id="PTHR23517:SF13">
    <property type="entry name" value="MAJOR FACILITATOR SUPERFAMILY MFS_1"/>
    <property type="match status" value="1"/>
</dbReference>